<reference evidence="1" key="1">
    <citation type="submission" date="2015-04" db="EMBL/GenBank/DDBJ databases">
        <authorList>
            <person name="Syromyatnikov M.Y."/>
            <person name="Popov V.N."/>
        </authorList>
    </citation>
    <scope>NUCLEOTIDE SEQUENCE</scope>
    <source>
        <strain evidence="1">MO-1</strain>
    </source>
</reference>
<proteinExistence type="predicted"/>
<dbReference type="Pfam" id="PF06988">
    <property type="entry name" value="NifT"/>
    <property type="match status" value="1"/>
</dbReference>
<dbReference type="EMBL" id="LO017727">
    <property type="protein sequence ID" value="CRH04599.1"/>
    <property type="molecule type" value="Genomic_DNA"/>
</dbReference>
<dbReference type="NCBIfam" id="TIGR02934">
    <property type="entry name" value="nifT_nitrog"/>
    <property type="match status" value="1"/>
</dbReference>
<organism evidence="1">
    <name type="scientific">Magnetococcus massalia (strain MO-1)</name>
    <dbReference type="NCBI Taxonomy" id="451514"/>
    <lineage>
        <taxon>Bacteria</taxon>
        <taxon>Pseudomonadati</taxon>
        <taxon>Pseudomonadota</taxon>
        <taxon>Magnetococcia</taxon>
        <taxon>Magnetococcales</taxon>
        <taxon>Magnetococcaceae</taxon>
        <taxon>Magnetococcus</taxon>
    </lineage>
</organism>
<dbReference type="GO" id="GO:0009399">
    <property type="term" value="P:nitrogen fixation"/>
    <property type="evidence" value="ECO:0007669"/>
    <property type="project" value="InterPro"/>
</dbReference>
<name>A0A1S7LEX5_MAGMO</name>
<gene>
    <name evidence="1" type="primary">nifT</name>
    <name evidence="1" type="ORF">MAGMO_0387</name>
</gene>
<accession>A0A1S7LEX5</accession>
<evidence type="ECO:0000313" key="1">
    <source>
        <dbReference type="EMBL" id="CRH04599.1"/>
    </source>
</evidence>
<dbReference type="AlphaFoldDB" id="A0A1S7LEX5"/>
<sequence>MPKVMMRKDAEGVLTCYVPKKDLEANVVSIEFDDEEKFGGNFELSDGSLFKFDPISPAPTLPIEVRAVRGDG</sequence>
<dbReference type="InterPro" id="IPR024044">
    <property type="entry name" value="NifT/FixU_barrel-like_dom_sf"/>
</dbReference>
<dbReference type="InterPro" id="IPR009727">
    <property type="entry name" value="NifT"/>
</dbReference>
<dbReference type="Gene3D" id="2.40.50.240">
    <property type="entry name" value="NifT/FixU-like"/>
    <property type="match status" value="1"/>
</dbReference>
<dbReference type="SUPFAM" id="SSF159203">
    <property type="entry name" value="NifT/FixU-like"/>
    <property type="match status" value="1"/>
</dbReference>
<protein>
    <submittedName>
        <fullName evidence="1">Nitrogen fixation protein NifT</fullName>
    </submittedName>
</protein>